<evidence type="ECO:0000256" key="2">
    <source>
        <dbReference type="ARBA" id="ARBA00022723"/>
    </source>
</evidence>
<dbReference type="RefSeq" id="WP_039681571.1">
    <property type="nucleotide sequence ID" value="NZ_CP010028.1"/>
</dbReference>
<proteinExistence type="inferred from homology"/>
<dbReference type="InterPro" id="IPR007837">
    <property type="entry name" value="DinB"/>
</dbReference>
<organism evidence="4 5">
    <name type="scientific">Deinococcus radiopugnans</name>
    <dbReference type="NCBI Taxonomy" id="57497"/>
    <lineage>
        <taxon>Bacteria</taxon>
        <taxon>Thermotogati</taxon>
        <taxon>Deinococcota</taxon>
        <taxon>Deinococci</taxon>
        <taxon>Deinococcales</taxon>
        <taxon>Deinococcaceae</taxon>
        <taxon>Deinococcus</taxon>
    </lineage>
</organism>
<dbReference type="AlphaFoldDB" id="A0A0A7KCW1"/>
<protein>
    <recommendedName>
        <fullName evidence="6">DinB family protein</fullName>
    </recommendedName>
</protein>
<dbReference type="PANTHER" id="PTHR37302:SF3">
    <property type="entry name" value="DAMAGE-INDUCIBLE PROTEIN DINB"/>
    <property type="match status" value="1"/>
</dbReference>
<feature type="binding site" evidence="3">
    <location>
        <position position="142"/>
    </location>
    <ligand>
        <name>a divalent metal cation</name>
        <dbReference type="ChEBI" id="CHEBI:60240"/>
    </ligand>
</feature>
<dbReference type="Pfam" id="PF05163">
    <property type="entry name" value="DinB"/>
    <property type="match status" value="1"/>
</dbReference>
<gene>
    <name evidence="4" type="ORF">QR90_00465</name>
</gene>
<evidence type="ECO:0000256" key="1">
    <source>
        <dbReference type="ARBA" id="ARBA00008635"/>
    </source>
</evidence>
<evidence type="ECO:0000313" key="5">
    <source>
        <dbReference type="Proteomes" id="UP000030634"/>
    </source>
</evidence>
<name>A0A0A7KCW1_9DEIO</name>
<dbReference type="STRING" id="1182571.QR90_00465"/>
<reference evidence="5" key="1">
    <citation type="submission" date="2014-11" db="EMBL/GenBank/DDBJ databases">
        <title>Hymenobacter sp. DG25B genome submission.</title>
        <authorList>
            <person name="Jung H.-Y."/>
            <person name="Kim M.K."/>
            <person name="Srinivasan S."/>
            <person name="Lim S."/>
        </authorList>
    </citation>
    <scope>NUCLEOTIDE SEQUENCE [LARGE SCALE GENOMIC DNA]</scope>
    <source>
        <strain evidence="5">DY59</strain>
    </source>
</reference>
<evidence type="ECO:0000256" key="3">
    <source>
        <dbReference type="PIRSR" id="PIRSR607837-1"/>
    </source>
</evidence>
<comment type="similarity">
    <text evidence="1">Belongs to the DinB family.</text>
</comment>
<dbReference type="Gene3D" id="1.20.120.450">
    <property type="entry name" value="dinb family like domain"/>
    <property type="match status" value="1"/>
</dbReference>
<evidence type="ECO:0008006" key="6">
    <source>
        <dbReference type="Google" id="ProtNLM"/>
    </source>
</evidence>
<dbReference type="PANTHER" id="PTHR37302">
    <property type="entry name" value="SLR1116 PROTEIN"/>
    <property type="match status" value="1"/>
</dbReference>
<dbReference type="GO" id="GO:0046872">
    <property type="term" value="F:metal ion binding"/>
    <property type="evidence" value="ECO:0007669"/>
    <property type="project" value="UniProtKB-KW"/>
</dbReference>
<feature type="binding site" evidence="3">
    <location>
        <position position="48"/>
    </location>
    <ligand>
        <name>a divalent metal cation</name>
        <dbReference type="ChEBI" id="CHEBI:60240"/>
    </ligand>
</feature>
<dbReference type="KEGG" id="dsw:QR90_00465"/>
<keyword evidence="2 3" id="KW-0479">Metal-binding</keyword>
<accession>A0A0A7KCW1</accession>
<dbReference type="InterPro" id="IPR034660">
    <property type="entry name" value="DinB/YfiT-like"/>
</dbReference>
<dbReference type="EMBL" id="CP010028">
    <property type="protein sequence ID" value="AIZ43935.1"/>
    <property type="molecule type" value="Genomic_DNA"/>
</dbReference>
<dbReference type="SUPFAM" id="SSF109854">
    <property type="entry name" value="DinB/YfiT-like putative metalloenzymes"/>
    <property type="match status" value="1"/>
</dbReference>
<dbReference type="Proteomes" id="UP000030634">
    <property type="component" value="Chromosome"/>
</dbReference>
<evidence type="ECO:0000313" key="4">
    <source>
        <dbReference type="EMBL" id="AIZ43935.1"/>
    </source>
</evidence>
<dbReference type="HOGENOM" id="CLU_1459038_0_0_0"/>
<sequence length="171" mass="19288">MKIPELYDYLVRARRDLWATLESVPDEVLSRPVLDGDRMHSIKDLIAHTAGVEDGWLHYTILQDTPVEEGFPALKAAGSGPAYAGFPLSALLDYWRAVEQSTLTYLSTLTDAELQRVVEDTPEEHFKLDGLLWHVMLHEVRHTAQIAALLRTQGIKPPSLDLLFYLPNLKA</sequence>
<feature type="binding site" evidence="3">
    <location>
        <position position="138"/>
    </location>
    <ligand>
        <name>a divalent metal cation</name>
        <dbReference type="ChEBI" id="CHEBI:60240"/>
    </ligand>
</feature>